<feature type="compositionally biased region" description="Polar residues" evidence="10">
    <location>
        <begin position="578"/>
        <end position="592"/>
    </location>
</feature>
<evidence type="ECO:0000256" key="10">
    <source>
        <dbReference type="SAM" id="MobiDB-lite"/>
    </source>
</evidence>
<keyword evidence="5 8" id="KW-0378">Hydrolase</keyword>
<feature type="transmembrane region" description="Helical" evidence="11">
    <location>
        <begin position="1312"/>
        <end position="1333"/>
    </location>
</feature>
<name>A0ABQ6MQA9_9STRA</name>
<dbReference type="Gene3D" id="3.30.450.20">
    <property type="entry name" value="PAS domain"/>
    <property type="match status" value="1"/>
</dbReference>
<feature type="transmembrane region" description="Helical" evidence="11">
    <location>
        <begin position="1169"/>
        <end position="1188"/>
    </location>
</feature>
<feature type="compositionally biased region" description="Acidic residues" evidence="10">
    <location>
        <begin position="1357"/>
        <end position="1366"/>
    </location>
</feature>
<feature type="domain" description="PDEase" evidence="12">
    <location>
        <begin position="722"/>
        <end position="1044"/>
    </location>
</feature>
<dbReference type="PROSITE" id="PS51845">
    <property type="entry name" value="PDEASE_I_2"/>
    <property type="match status" value="1"/>
</dbReference>
<evidence type="ECO:0000256" key="3">
    <source>
        <dbReference type="ARBA" id="ARBA00022692"/>
    </source>
</evidence>
<comment type="cofactor">
    <cofactor evidence="8">
        <name>a divalent metal cation</name>
        <dbReference type="ChEBI" id="CHEBI:60240"/>
    </cofactor>
    <text evidence="8">Binds 2 divalent metal cations per subunit. Site 1 may preferentially bind zinc ions, while site 2 has a preference for magnesium and/or manganese ions.</text>
</comment>
<dbReference type="EC" id="3.1.4.-" evidence="8"/>
<keyword evidence="2" id="KW-0140">cGMP</keyword>
<feature type="coiled-coil region" evidence="9">
    <location>
        <begin position="634"/>
        <end position="664"/>
    </location>
</feature>
<keyword evidence="7 11" id="KW-0472">Membrane</keyword>
<sequence>MLNIRDAYKDTRFYPGVDRQTGYRTKGVLCAPIVNGSKVDAIIQAINKKGPKQSLKSAAVAGSMGSGAEEFYSFTTVDETMLTFMAAEAAVCLRNANIMDDQLATAKKSTMMTKLLTTFTAELDVKKAVESIVTCATDILDADRVSLFLVDNDDLVINVSSDVKGFRFPKTLGVAGYVVQSGKIINVKDAYDFAHFNPEVDKKSGFLTKTILCGPVLNARGETIAVLQAVNKRSGDQTFTTEDEALLVGLSGQAGIGLQNAQLYDGERYQRALNKTLLDVATAVSSELDSHTMFQTIMDSARSLMHCDRCSLFLIDHDTKEFWSFVTDSEVQFRFPVTKGVIGESLKNNKPLNIIDAYKHPTFNAEVDAQSGYRTKSILCVPIKTTDGFVVGVIEMINKLETIDDPKSYLSFTDQDQTVLQSFTDVIAGALANSLIFTELETHTSIVESTLQGITSYIITLDNQGRLKTSNHDLEELFGSDLQTMRSKNYSEWVNQGGDNEGFMRNIASVYETRKTVNVKNEVLRVQAKAGSSLTVNYNIVPLQVETKKRRFSRRGSELMRRGSLLVSKEKTDGERSGANSPASSPSRSVTHGTGMDQVGGMYNPSDDPDNLDMQGIVIVLENITEGRLRMSAIQRYQRRLNEMESQVKEFSDLRDKLQSLEIDDVADIKPETSKQLAKLALCLNETEVSGTGGAGASIRQTMMYSNEASPPTSLYGSGSPNTKSFVMEYKSVLSPKALKQWDWDVLSIDEPGVLSKSVSVMFEELQLTEQWAIPASKLDFFIDNIAAKYRPVPFHNFKHGVAVMHISFYFIACTEAGMCLNAIQAFALIVSALCHDIDHPGHTNAFEVNSGSELALFYNDNAVLENHHCATASMLLRQEGCNILVGLDKSEFKEFRSIMCSAILATDMSSHFNLLSKFREAVHSAGGWNPEQSSDKLLLLSILLHAADLSNPTRTWEASRTWANLVSTEFNAQVSNEKSLGLPFLPFMETPDEESQAKQETSFMEFIIEPMWKDVVEFLPQLDFIHDNIATNKSHWKAISRRSTPRDSRTITPQGSVTSLNKIIKCFIGAASFELPGAIKNGGLHASLAGILALAAVSYYTLRMLARCGELLNTRSATYPEIGRAAAGRPGYAAAWLGIVFMTLGVCSAYYTFVANMLADLLQDSHPFFTRVHSVLLLLPAFVLLSWGPYKHLSKFSALGISALVFALLVVLYDAAKYNSVQPMSEYPTFEPDTFPLFLGNTAFVYLIHSVVLPMRNQMEAPRFCPRTLFVAILAVTALNTAFAVPAYLLYFDATEGNIIDNLHPGNLKRAVQIALCVDLFFTFALFLFPMAEALENDLRQLIIERREWRGRSEKEEEEEEEEEEGKASGGAETEEAADLPWQFRAFLRATLVVATALLALLVKDFSAMSALSGGFGNNLVGFILPPVFITMIKIRQDWWKKSGVGSTMKWLEIGGNAAVAAGGVGLLISSLRTFLDNL</sequence>
<dbReference type="Pfam" id="PF01490">
    <property type="entry name" value="Aa_trans"/>
    <property type="match status" value="1"/>
</dbReference>
<feature type="transmembrane region" description="Helical" evidence="11">
    <location>
        <begin position="1416"/>
        <end position="1434"/>
    </location>
</feature>
<feature type="transmembrane region" description="Helical" evidence="11">
    <location>
        <begin position="1133"/>
        <end position="1154"/>
    </location>
</feature>
<evidence type="ECO:0000313" key="13">
    <source>
        <dbReference type="EMBL" id="GMI30062.1"/>
    </source>
</evidence>
<comment type="similarity">
    <text evidence="8">Belongs to the cyclic nucleotide phosphodiesterase family.</text>
</comment>
<proteinExistence type="inferred from homology"/>
<evidence type="ECO:0000313" key="14">
    <source>
        <dbReference type="Proteomes" id="UP001165060"/>
    </source>
</evidence>
<dbReference type="InterPro" id="IPR003018">
    <property type="entry name" value="GAF"/>
</dbReference>
<evidence type="ECO:0000259" key="12">
    <source>
        <dbReference type="PROSITE" id="PS51845"/>
    </source>
</evidence>
<evidence type="ECO:0000256" key="5">
    <source>
        <dbReference type="ARBA" id="ARBA00022801"/>
    </source>
</evidence>
<dbReference type="Gene3D" id="1.10.1300.10">
    <property type="entry name" value="3'5'-cyclic nucleotide phosphodiesterase, catalytic domain"/>
    <property type="match status" value="1"/>
</dbReference>
<accession>A0ABQ6MQA9</accession>
<evidence type="ECO:0000256" key="8">
    <source>
        <dbReference type="RuleBase" id="RU363067"/>
    </source>
</evidence>
<evidence type="ECO:0000256" key="2">
    <source>
        <dbReference type="ARBA" id="ARBA00022535"/>
    </source>
</evidence>
<evidence type="ECO:0000256" key="1">
    <source>
        <dbReference type="ARBA" id="ARBA00004370"/>
    </source>
</evidence>
<dbReference type="Pfam" id="PF01590">
    <property type="entry name" value="GAF"/>
    <property type="match status" value="2"/>
</dbReference>
<dbReference type="InterPro" id="IPR036971">
    <property type="entry name" value="PDEase_catalytic_dom_sf"/>
</dbReference>
<comment type="caution">
    <text evidence="13">The sequence shown here is derived from an EMBL/GenBank/DDBJ whole genome shotgun (WGS) entry which is preliminary data.</text>
</comment>
<feature type="transmembrane region" description="Helical" evidence="11">
    <location>
        <begin position="1083"/>
        <end position="1103"/>
    </location>
</feature>
<dbReference type="Proteomes" id="UP001165060">
    <property type="component" value="Unassembled WGS sequence"/>
</dbReference>
<dbReference type="PRINTS" id="PR00387">
    <property type="entry name" value="PDIESTERASE1"/>
</dbReference>
<protein>
    <recommendedName>
        <fullName evidence="8">Phosphodiesterase</fullName>
        <ecNumber evidence="8">3.1.4.-</ecNumber>
    </recommendedName>
</protein>
<gene>
    <name evidence="13" type="ORF">TeGR_g14446</name>
</gene>
<evidence type="ECO:0000256" key="7">
    <source>
        <dbReference type="ARBA" id="ARBA00023136"/>
    </source>
</evidence>
<feature type="transmembrane region" description="Helical" evidence="11">
    <location>
        <begin position="1455"/>
        <end position="1477"/>
    </location>
</feature>
<keyword evidence="14" id="KW-1185">Reference proteome</keyword>
<dbReference type="InterPro" id="IPR023088">
    <property type="entry name" value="PDEase"/>
</dbReference>
<dbReference type="InterPro" id="IPR023174">
    <property type="entry name" value="PDEase_CS"/>
</dbReference>
<dbReference type="Pfam" id="PF00233">
    <property type="entry name" value="PDEase_I"/>
    <property type="match status" value="1"/>
</dbReference>
<feature type="transmembrane region" description="Helical" evidence="11">
    <location>
        <begin position="1387"/>
        <end position="1404"/>
    </location>
</feature>
<dbReference type="SMART" id="SM00065">
    <property type="entry name" value="GAF"/>
    <property type="match status" value="2"/>
</dbReference>
<dbReference type="PROSITE" id="PS00126">
    <property type="entry name" value="PDEASE_I_1"/>
    <property type="match status" value="1"/>
</dbReference>
<comment type="subcellular location">
    <subcellularLocation>
        <location evidence="1">Membrane</location>
    </subcellularLocation>
</comment>
<dbReference type="InterPro" id="IPR013057">
    <property type="entry name" value="AA_transpt_TM"/>
</dbReference>
<evidence type="ECO:0000256" key="4">
    <source>
        <dbReference type="ARBA" id="ARBA00022723"/>
    </source>
</evidence>
<dbReference type="Gene3D" id="3.30.450.40">
    <property type="match status" value="3"/>
</dbReference>
<dbReference type="SMART" id="SM00471">
    <property type="entry name" value="HDc"/>
    <property type="match status" value="1"/>
</dbReference>
<feature type="transmembrane region" description="Helical" evidence="11">
    <location>
        <begin position="1269"/>
        <end position="1292"/>
    </location>
</feature>
<dbReference type="SUPFAM" id="SSF109604">
    <property type="entry name" value="HD-domain/PDEase-like"/>
    <property type="match status" value="1"/>
</dbReference>
<keyword evidence="6 11" id="KW-1133">Transmembrane helix</keyword>
<keyword evidence="9" id="KW-0175">Coiled coil</keyword>
<reference evidence="13 14" key="1">
    <citation type="journal article" date="2023" name="Commun. Biol.">
        <title>Genome analysis of Parmales, the sister group of diatoms, reveals the evolutionary specialization of diatoms from phago-mixotrophs to photoautotrophs.</title>
        <authorList>
            <person name="Ban H."/>
            <person name="Sato S."/>
            <person name="Yoshikawa S."/>
            <person name="Yamada K."/>
            <person name="Nakamura Y."/>
            <person name="Ichinomiya M."/>
            <person name="Sato N."/>
            <person name="Blanc-Mathieu R."/>
            <person name="Endo H."/>
            <person name="Kuwata A."/>
            <person name="Ogata H."/>
        </authorList>
    </citation>
    <scope>NUCLEOTIDE SEQUENCE [LARGE SCALE GENOMIC DNA]</scope>
</reference>
<evidence type="ECO:0000256" key="6">
    <source>
        <dbReference type="ARBA" id="ARBA00022989"/>
    </source>
</evidence>
<dbReference type="InterPro" id="IPR003607">
    <property type="entry name" value="HD/PDEase_dom"/>
</dbReference>
<dbReference type="InterPro" id="IPR029016">
    <property type="entry name" value="GAF-like_dom_sf"/>
</dbReference>
<feature type="region of interest" description="Disordered" evidence="10">
    <location>
        <begin position="1352"/>
        <end position="1375"/>
    </location>
</feature>
<evidence type="ECO:0000256" key="9">
    <source>
        <dbReference type="SAM" id="Coils"/>
    </source>
</evidence>
<dbReference type="EMBL" id="BRYB01004380">
    <property type="protein sequence ID" value="GMI30062.1"/>
    <property type="molecule type" value="Genomic_DNA"/>
</dbReference>
<dbReference type="Gene3D" id="1.20.1740.10">
    <property type="entry name" value="Amino acid/polyamine transporter I"/>
    <property type="match status" value="1"/>
</dbReference>
<keyword evidence="4 8" id="KW-0479">Metal-binding</keyword>
<feature type="region of interest" description="Disordered" evidence="10">
    <location>
        <begin position="551"/>
        <end position="608"/>
    </location>
</feature>
<dbReference type="SUPFAM" id="SSF55781">
    <property type="entry name" value="GAF domain-like"/>
    <property type="match status" value="3"/>
</dbReference>
<dbReference type="SUPFAM" id="SSF55785">
    <property type="entry name" value="PYP-like sensor domain (PAS domain)"/>
    <property type="match status" value="1"/>
</dbReference>
<feature type="transmembrane region" description="Helical" evidence="11">
    <location>
        <begin position="1236"/>
        <end position="1257"/>
    </location>
</feature>
<dbReference type="InterPro" id="IPR002073">
    <property type="entry name" value="PDEase_catalytic_dom"/>
</dbReference>
<dbReference type="CDD" id="cd00077">
    <property type="entry name" value="HDc"/>
    <property type="match status" value="1"/>
</dbReference>
<keyword evidence="3 11" id="KW-0812">Transmembrane</keyword>
<dbReference type="PANTHER" id="PTHR11347">
    <property type="entry name" value="CYCLIC NUCLEOTIDE PHOSPHODIESTERASE"/>
    <property type="match status" value="1"/>
</dbReference>
<dbReference type="InterPro" id="IPR035965">
    <property type="entry name" value="PAS-like_dom_sf"/>
</dbReference>
<evidence type="ECO:0000256" key="11">
    <source>
        <dbReference type="SAM" id="Phobius"/>
    </source>
</evidence>
<organism evidence="13 14">
    <name type="scientific">Tetraparma gracilis</name>
    <dbReference type="NCBI Taxonomy" id="2962635"/>
    <lineage>
        <taxon>Eukaryota</taxon>
        <taxon>Sar</taxon>
        <taxon>Stramenopiles</taxon>
        <taxon>Ochrophyta</taxon>
        <taxon>Bolidophyceae</taxon>
        <taxon>Parmales</taxon>
        <taxon>Triparmaceae</taxon>
        <taxon>Tetraparma</taxon>
    </lineage>
</organism>
<feature type="transmembrane region" description="Helical" evidence="11">
    <location>
        <begin position="1197"/>
        <end position="1216"/>
    </location>
</feature>